<sequence length="184" mass="19063">MTATTTPPLVLLLPGAGYGRQAPLLWWSHAIAAGYGAEVVAPTWTVDAAAKADPVAFVERAVAAALDCRMPDLVVAKSFGSYAPPWAVRHDVDGVWLTPVLTDGTVAAALAECGSGSLAVGGSADPLWVPSAVGTTRAGLHTVDGADHALEVTGDWRRSQRLQSDVLELVDRRIRTLASGGDPS</sequence>
<evidence type="ECO:0008006" key="3">
    <source>
        <dbReference type="Google" id="ProtNLM"/>
    </source>
</evidence>
<evidence type="ECO:0000313" key="2">
    <source>
        <dbReference type="Proteomes" id="UP000539146"/>
    </source>
</evidence>
<proteinExistence type="predicted"/>
<accession>A0A850DV55</accession>
<dbReference type="Proteomes" id="UP000539146">
    <property type="component" value="Unassembled WGS sequence"/>
</dbReference>
<organism evidence="1 2">
    <name type="scientific">Curtobacterium citreum</name>
    <dbReference type="NCBI Taxonomy" id="2036"/>
    <lineage>
        <taxon>Bacteria</taxon>
        <taxon>Bacillati</taxon>
        <taxon>Actinomycetota</taxon>
        <taxon>Actinomycetes</taxon>
        <taxon>Micrococcales</taxon>
        <taxon>Microbacteriaceae</taxon>
        <taxon>Curtobacterium</taxon>
    </lineage>
</organism>
<dbReference type="AlphaFoldDB" id="A0A850DV55"/>
<dbReference type="EMBL" id="JABMCG010000123">
    <property type="protein sequence ID" value="NUU29347.1"/>
    <property type="molecule type" value="Genomic_DNA"/>
</dbReference>
<protein>
    <recommendedName>
        <fullName evidence="3">Alpha/beta hydrolase</fullName>
    </recommendedName>
</protein>
<name>A0A850DV55_9MICO</name>
<gene>
    <name evidence="1" type="ORF">HP467_14725</name>
</gene>
<reference evidence="1 2" key="1">
    <citation type="submission" date="2020-05" db="EMBL/GenBank/DDBJ databases">
        <title>Genome Sequencing of Type Strains.</title>
        <authorList>
            <person name="Lemaire J.F."/>
            <person name="Inderbitzin P."/>
            <person name="Gregorio O.A."/>
            <person name="Collins S.B."/>
            <person name="Wespe N."/>
            <person name="Knight-Connoni V."/>
        </authorList>
    </citation>
    <scope>NUCLEOTIDE SEQUENCE [LARGE SCALE GENOMIC DNA]</scope>
    <source>
        <strain evidence="1 2">DSM 20512</strain>
    </source>
</reference>
<comment type="caution">
    <text evidence="1">The sequence shown here is derived from an EMBL/GenBank/DDBJ whole genome shotgun (WGS) entry which is preliminary data.</text>
</comment>
<evidence type="ECO:0000313" key="1">
    <source>
        <dbReference type="EMBL" id="NUU29347.1"/>
    </source>
</evidence>
<dbReference type="RefSeq" id="WP_175326641.1">
    <property type="nucleotide sequence ID" value="NZ_BAAAWP010000001.1"/>
</dbReference>